<evidence type="ECO:0000313" key="1">
    <source>
        <dbReference type="EMBL" id="GAA4225955.1"/>
    </source>
</evidence>
<name>A0ABP8BTL6_9ACTN</name>
<organism evidence="1 2">
    <name type="scientific">Actinomadura meridiana</name>
    <dbReference type="NCBI Taxonomy" id="559626"/>
    <lineage>
        <taxon>Bacteria</taxon>
        <taxon>Bacillati</taxon>
        <taxon>Actinomycetota</taxon>
        <taxon>Actinomycetes</taxon>
        <taxon>Streptosporangiales</taxon>
        <taxon>Thermomonosporaceae</taxon>
        <taxon>Actinomadura</taxon>
    </lineage>
</organism>
<dbReference type="RefSeq" id="WP_344890208.1">
    <property type="nucleotide sequence ID" value="NZ_BAABAS010000004.1"/>
</dbReference>
<accession>A0ABP8BTL6</accession>
<dbReference type="Proteomes" id="UP001501710">
    <property type="component" value="Unassembled WGS sequence"/>
</dbReference>
<keyword evidence="2" id="KW-1185">Reference proteome</keyword>
<protein>
    <submittedName>
        <fullName evidence="1">Uncharacterized protein</fullName>
    </submittedName>
</protein>
<comment type="caution">
    <text evidence="1">The sequence shown here is derived from an EMBL/GenBank/DDBJ whole genome shotgun (WGS) entry which is preliminary data.</text>
</comment>
<evidence type="ECO:0000313" key="2">
    <source>
        <dbReference type="Proteomes" id="UP001501710"/>
    </source>
</evidence>
<proteinExistence type="predicted"/>
<dbReference type="EMBL" id="BAABAS010000004">
    <property type="protein sequence ID" value="GAA4225955.1"/>
    <property type="molecule type" value="Genomic_DNA"/>
</dbReference>
<gene>
    <name evidence="1" type="ORF">GCM10022254_09230</name>
</gene>
<reference evidence="2" key="1">
    <citation type="journal article" date="2019" name="Int. J. Syst. Evol. Microbiol.">
        <title>The Global Catalogue of Microorganisms (GCM) 10K type strain sequencing project: providing services to taxonomists for standard genome sequencing and annotation.</title>
        <authorList>
            <consortium name="The Broad Institute Genomics Platform"/>
            <consortium name="The Broad Institute Genome Sequencing Center for Infectious Disease"/>
            <person name="Wu L."/>
            <person name="Ma J."/>
        </authorList>
    </citation>
    <scope>NUCLEOTIDE SEQUENCE [LARGE SCALE GENOMIC DNA]</scope>
    <source>
        <strain evidence="2">JCM 17440</strain>
    </source>
</reference>
<sequence length="131" mass="14148">MKIYLIALPQDVPHAINQIEAAFELDLRTVRHETAGPDLTRTALDVELRAPQITPEVAAHVLAHFGAGGYHAGSYTRDLIMLIARADPSRRRRLALAEPAYVLAVGLAQDTATGVETLQTIARSGRTAVIS</sequence>